<proteinExistence type="predicted"/>
<evidence type="ECO:0000256" key="3">
    <source>
        <dbReference type="ARBA" id="ARBA00023135"/>
    </source>
</evidence>
<feature type="region of interest" description="Disordered" evidence="5">
    <location>
        <begin position="146"/>
        <end position="172"/>
    </location>
</feature>
<dbReference type="InterPro" id="IPR036521">
    <property type="entry name" value="SRP19-like_sf"/>
</dbReference>
<evidence type="ECO:0000256" key="4">
    <source>
        <dbReference type="ARBA" id="ARBA00023274"/>
    </source>
</evidence>
<dbReference type="GO" id="GO:0008312">
    <property type="term" value="F:7S RNA binding"/>
    <property type="evidence" value="ECO:0007669"/>
    <property type="project" value="InterPro"/>
</dbReference>
<dbReference type="GO" id="GO:0005786">
    <property type="term" value="C:signal recognition particle, endoplasmic reticulum targeting"/>
    <property type="evidence" value="ECO:0007669"/>
    <property type="project" value="UniProtKB-KW"/>
</dbReference>
<feature type="region of interest" description="Disordered" evidence="5">
    <location>
        <begin position="193"/>
        <end position="241"/>
    </location>
</feature>
<keyword evidence="4" id="KW-0687">Ribonucleoprotein</keyword>
<dbReference type="SUPFAM" id="SSF69695">
    <property type="entry name" value="SRP19"/>
    <property type="match status" value="1"/>
</dbReference>
<dbReference type="InterPro" id="IPR002778">
    <property type="entry name" value="Signal_recog_particle_SRP19"/>
</dbReference>
<name>A0A7S1UY70_9STRA</name>
<feature type="compositionally biased region" description="Basic residues" evidence="5">
    <location>
        <begin position="231"/>
        <end position="241"/>
    </location>
</feature>
<dbReference type="PANTHER" id="PTHR17453:SF0">
    <property type="entry name" value="SIGNAL RECOGNITION PARTICLE 19 KDA PROTEIN"/>
    <property type="match status" value="1"/>
</dbReference>
<reference evidence="6" key="1">
    <citation type="submission" date="2021-01" db="EMBL/GenBank/DDBJ databases">
        <authorList>
            <person name="Corre E."/>
            <person name="Pelletier E."/>
            <person name="Niang G."/>
            <person name="Scheremetjew M."/>
            <person name="Finn R."/>
            <person name="Kale V."/>
            <person name="Holt S."/>
            <person name="Cochrane G."/>
            <person name="Meng A."/>
            <person name="Brown T."/>
            <person name="Cohen L."/>
        </authorList>
    </citation>
    <scope>NUCLEOTIDE SEQUENCE</scope>
    <source>
        <strain evidence="6">CCMP 410</strain>
    </source>
</reference>
<protein>
    <submittedName>
        <fullName evidence="6">Uncharacterized protein</fullName>
    </submittedName>
</protein>
<dbReference type="PANTHER" id="PTHR17453">
    <property type="entry name" value="SIGNAL RECOGNITION PARTICLE 19 KD PROTEIN"/>
    <property type="match status" value="1"/>
</dbReference>
<feature type="compositionally biased region" description="Basic and acidic residues" evidence="5">
    <location>
        <begin position="193"/>
        <end position="218"/>
    </location>
</feature>
<feature type="region of interest" description="Disordered" evidence="5">
    <location>
        <begin position="1"/>
        <end position="37"/>
    </location>
</feature>
<evidence type="ECO:0000256" key="5">
    <source>
        <dbReference type="SAM" id="MobiDB-lite"/>
    </source>
</evidence>
<sequence length="241" mass="26361">MGKKSGGRVRVKQVGPKGAGKMLNPMEALSGSIPPEEMITLPPKPNPNSTIVWPIAETLTMKFDRFSVIYPNYLDSKKTCKQGRRISVADSVDTPTVQDVSFALQGLKIRHAVQPNKGYSRDPESRWDNPGRVFVDIGDGTSGSGVLELDADGGFDTADMPDLAEEPSEKSTARQKLDLLRILGKIIPELPSRKQRLERLAREAEEREKQEAEQEAAAHKAASAKATGTGTKKKRGKKGRK</sequence>
<evidence type="ECO:0000313" key="6">
    <source>
        <dbReference type="EMBL" id="CAD9280525.1"/>
    </source>
</evidence>
<organism evidence="6">
    <name type="scientific">Grammatophora oceanica</name>
    <dbReference type="NCBI Taxonomy" id="210454"/>
    <lineage>
        <taxon>Eukaryota</taxon>
        <taxon>Sar</taxon>
        <taxon>Stramenopiles</taxon>
        <taxon>Ochrophyta</taxon>
        <taxon>Bacillariophyta</taxon>
        <taxon>Fragilariophyceae</taxon>
        <taxon>Fragilariophycidae</taxon>
        <taxon>Rhabdonematales</taxon>
        <taxon>Grammatophoraceae</taxon>
        <taxon>Grammatophora</taxon>
    </lineage>
</organism>
<feature type="compositionally biased region" description="Low complexity" evidence="5">
    <location>
        <begin position="219"/>
        <end position="230"/>
    </location>
</feature>
<keyword evidence="2" id="KW-0963">Cytoplasm</keyword>
<keyword evidence="3" id="KW-0733">Signal recognition particle</keyword>
<comment type="subcellular location">
    <subcellularLocation>
        <location evidence="1">Cytoplasm</location>
    </subcellularLocation>
</comment>
<dbReference type="GO" id="GO:0006617">
    <property type="term" value="P:SRP-dependent cotranslational protein targeting to membrane, signal sequence recognition"/>
    <property type="evidence" value="ECO:0007669"/>
    <property type="project" value="TreeGrafter"/>
</dbReference>
<feature type="compositionally biased region" description="Basic residues" evidence="5">
    <location>
        <begin position="1"/>
        <end position="11"/>
    </location>
</feature>
<evidence type="ECO:0000256" key="2">
    <source>
        <dbReference type="ARBA" id="ARBA00022490"/>
    </source>
</evidence>
<dbReference type="Pfam" id="PF01922">
    <property type="entry name" value="SRP19"/>
    <property type="match status" value="1"/>
</dbReference>
<accession>A0A7S1UY70</accession>
<dbReference type="Gene3D" id="3.30.56.30">
    <property type="entry name" value="Signal recognition particle, SRP19-like subunit"/>
    <property type="match status" value="1"/>
</dbReference>
<dbReference type="EMBL" id="HBGK01018719">
    <property type="protein sequence ID" value="CAD9280525.1"/>
    <property type="molecule type" value="Transcribed_RNA"/>
</dbReference>
<evidence type="ECO:0000256" key="1">
    <source>
        <dbReference type="ARBA" id="ARBA00004496"/>
    </source>
</evidence>
<dbReference type="AlphaFoldDB" id="A0A7S1UY70"/>
<gene>
    <name evidence="6" type="ORF">GOCE00092_LOCUS9435</name>
</gene>